<dbReference type="Gene3D" id="2.30.280.10">
    <property type="entry name" value="SRA-YDG"/>
    <property type="match status" value="1"/>
</dbReference>
<dbReference type="GO" id="GO:0061630">
    <property type="term" value="F:ubiquitin protein ligase activity"/>
    <property type="evidence" value="ECO:0007669"/>
    <property type="project" value="TreeGrafter"/>
</dbReference>
<dbReference type="InterPro" id="IPR036987">
    <property type="entry name" value="SRA-YDG_sf"/>
</dbReference>
<gene>
    <name evidence="4" type="ORF">EV702DRAFT_593855</name>
</gene>
<keyword evidence="1 2" id="KW-0539">Nucleus</keyword>
<dbReference type="EMBL" id="JABBWD010000005">
    <property type="protein sequence ID" value="KAG1781571.1"/>
    <property type="molecule type" value="Genomic_DNA"/>
</dbReference>
<comment type="caution">
    <text evidence="4">The sequence shown here is derived from an EMBL/GenBank/DDBJ whole genome shotgun (WGS) entry which is preliminary data.</text>
</comment>
<accession>A0A9P7A524</accession>
<sequence>MRVDIGCHCRRVMDPWVSFSTVRKLGVVSRCHLVLSGRRWSRIFLRIRRGGSAQVWPFDVNVFRTPTRHAAALYVYEPHVSPRVLISVVLTVTSDIMEYVSALEQPELEDLHSSSGEQIEEDPNEIAEAMDQDPEEIHIKDVIELRASRARFSQQFGEIPGVPVGTGWSTREDCYHDGVHRHMRAGIQGGRAKGALSIVASGRYASEDSGDTLIFTGAWGRQSRGGRRQACDQHWTGQGNEALRVSQRTGKPVRVVRGDGLKSEFAPIYGYRYDGLYTVKAAWRGKNKEGFYLCRYRLERVPGQPPIRVRSDSVGFYMRHGYLPLGHETPIPRQVYHLLPPSLRSL</sequence>
<dbReference type="GO" id="GO:0005634">
    <property type="term" value="C:nucleus"/>
    <property type="evidence" value="ECO:0007669"/>
    <property type="project" value="UniProtKB-SubCell"/>
</dbReference>
<dbReference type="GO" id="GO:0016567">
    <property type="term" value="P:protein ubiquitination"/>
    <property type="evidence" value="ECO:0007669"/>
    <property type="project" value="TreeGrafter"/>
</dbReference>
<keyword evidence="5" id="KW-1185">Reference proteome</keyword>
<dbReference type="SUPFAM" id="SSF88697">
    <property type="entry name" value="PUA domain-like"/>
    <property type="match status" value="1"/>
</dbReference>
<dbReference type="SMART" id="SM00466">
    <property type="entry name" value="SRA"/>
    <property type="match status" value="1"/>
</dbReference>
<dbReference type="PROSITE" id="PS51015">
    <property type="entry name" value="YDG"/>
    <property type="match status" value="1"/>
</dbReference>
<dbReference type="Pfam" id="PF02182">
    <property type="entry name" value="SAD_SRA"/>
    <property type="match status" value="1"/>
</dbReference>
<dbReference type="Proteomes" id="UP000714275">
    <property type="component" value="Unassembled WGS sequence"/>
</dbReference>
<dbReference type="InterPro" id="IPR045134">
    <property type="entry name" value="UHRF1/2-like"/>
</dbReference>
<dbReference type="InterPro" id="IPR003105">
    <property type="entry name" value="SRA_YDG"/>
</dbReference>
<evidence type="ECO:0000259" key="3">
    <source>
        <dbReference type="PROSITE" id="PS51015"/>
    </source>
</evidence>
<dbReference type="GO" id="GO:0044027">
    <property type="term" value="P:negative regulation of gene expression via chromosomal CpG island methylation"/>
    <property type="evidence" value="ECO:0007669"/>
    <property type="project" value="TreeGrafter"/>
</dbReference>
<evidence type="ECO:0000313" key="5">
    <source>
        <dbReference type="Proteomes" id="UP000714275"/>
    </source>
</evidence>
<evidence type="ECO:0000256" key="1">
    <source>
        <dbReference type="ARBA" id="ARBA00023242"/>
    </source>
</evidence>
<dbReference type="PANTHER" id="PTHR14140">
    <property type="entry name" value="E3 UBIQUITIN-PROTEIN LIGASE UHRF-RELATED"/>
    <property type="match status" value="1"/>
</dbReference>
<dbReference type="InterPro" id="IPR015947">
    <property type="entry name" value="PUA-like_sf"/>
</dbReference>
<protein>
    <submittedName>
        <fullName evidence="4">PUA-like domain-containing protein</fullName>
    </submittedName>
</protein>
<name>A0A9P7A524_9AGAM</name>
<dbReference type="OrthoDB" id="2270193at2759"/>
<reference evidence="4" key="1">
    <citation type="journal article" date="2020" name="New Phytol.">
        <title>Comparative genomics reveals dynamic genome evolution in host specialist ectomycorrhizal fungi.</title>
        <authorList>
            <person name="Lofgren L.A."/>
            <person name="Nguyen N.H."/>
            <person name="Vilgalys R."/>
            <person name="Ruytinx J."/>
            <person name="Liao H.L."/>
            <person name="Branco S."/>
            <person name="Kuo A."/>
            <person name="LaButti K."/>
            <person name="Lipzen A."/>
            <person name="Andreopoulos W."/>
            <person name="Pangilinan J."/>
            <person name="Riley R."/>
            <person name="Hundley H."/>
            <person name="Na H."/>
            <person name="Barry K."/>
            <person name="Grigoriev I.V."/>
            <person name="Stajich J.E."/>
            <person name="Kennedy P.G."/>
        </authorList>
    </citation>
    <scope>NUCLEOTIDE SEQUENCE</scope>
    <source>
        <strain evidence="4">DOB743</strain>
    </source>
</reference>
<evidence type="ECO:0000256" key="2">
    <source>
        <dbReference type="PROSITE-ProRule" id="PRU00358"/>
    </source>
</evidence>
<organism evidence="4 5">
    <name type="scientific">Suillus placidus</name>
    <dbReference type="NCBI Taxonomy" id="48579"/>
    <lineage>
        <taxon>Eukaryota</taxon>
        <taxon>Fungi</taxon>
        <taxon>Dikarya</taxon>
        <taxon>Basidiomycota</taxon>
        <taxon>Agaricomycotina</taxon>
        <taxon>Agaricomycetes</taxon>
        <taxon>Agaricomycetidae</taxon>
        <taxon>Boletales</taxon>
        <taxon>Suillineae</taxon>
        <taxon>Suillaceae</taxon>
        <taxon>Suillus</taxon>
    </lineage>
</organism>
<proteinExistence type="predicted"/>
<dbReference type="AlphaFoldDB" id="A0A9P7A524"/>
<dbReference type="PANTHER" id="PTHR14140:SF27">
    <property type="entry name" value="OS04G0289800 PROTEIN"/>
    <property type="match status" value="1"/>
</dbReference>
<feature type="domain" description="YDG" evidence="3">
    <location>
        <begin position="157"/>
        <end position="300"/>
    </location>
</feature>
<comment type="subcellular location">
    <subcellularLocation>
        <location evidence="2">Nucleus</location>
    </subcellularLocation>
</comment>
<evidence type="ECO:0000313" key="4">
    <source>
        <dbReference type="EMBL" id="KAG1781571.1"/>
    </source>
</evidence>